<keyword evidence="12" id="KW-1185">Reference proteome</keyword>
<name>A0ABX1LK97_9CYAN</name>
<feature type="binding site" evidence="9">
    <location>
        <position position="137"/>
    </location>
    <ligand>
        <name>Zn(2+)</name>
        <dbReference type="ChEBI" id="CHEBI:29105"/>
        <note>catalytic</note>
    </ligand>
</feature>
<feature type="binding site" evidence="9">
    <location>
        <position position="214"/>
    </location>
    <ligand>
        <name>Zn(2+)</name>
        <dbReference type="ChEBI" id="CHEBI:29105"/>
        <note>catalytic</note>
    </ligand>
</feature>
<comment type="cofactor">
    <cofactor evidence="9">
        <name>Zn(2+)</name>
        <dbReference type="ChEBI" id="CHEBI:29105"/>
    </cofactor>
    <text evidence="9">Binds 1 zinc ion per subunit.</text>
</comment>
<evidence type="ECO:0000256" key="3">
    <source>
        <dbReference type="ARBA" id="ARBA00022723"/>
    </source>
</evidence>
<comment type="function">
    <text evidence="9 10">Catalyzes hydrolysis of the D-alanyl-D-alanine dipeptide.</text>
</comment>
<comment type="similarity">
    <text evidence="9 10">Belongs to the peptidase M15D family.</text>
</comment>
<organism evidence="11 12">
    <name type="scientific">Pseudanabaena yagii GIHE-NHR1</name>
    <dbReference type="NCBI Taxonomy" id="2722753"/>
    <lineage>
        <taxon>Bacteria</taxon>
        <taxon>Bacillati</taxon>
        <taxon>Cyanobacteriota</taxon>
        <taxon>Cyanophyceae</taxon>
        <taxon>Pseudanabaenales</taxon>
        <taxon>Pseudanabaenaceae</taxon>
        <taxon>Pseudanabaena</taxon>
        <taxon>Pseudanabaena yagii</taxon>
    </lineage>
</organism>
<evidence type="ECO:0000256" key="5">
    <source>
        <dbReference type="ARBA" id="ARBA00022833"/>
    </source>
</evidence>
<keyword evidence="8 10" id="KW-0961">Cell wall biogenesis/degradation</keyword>
<evidence type="ECO:0000256" key="2">
    <source>
        <dbReference type="ARBA" id="ARBA00022670"/>
    </source>
</evidence>
<keyword evidence="4 9" id="KW-0378">Hydrolase</keyword>
<dbReference type="RefSeq" id="WP_169361676.1">
    <property type="nucleotide sequence ID" value="NZ_JAAVJL010000001.1"/>
</dbReference>
<dbReference type="EMBL" id="JAAVJL010000001">
    <property type="protein sequence ID" value="NMF56540.1"/>
    <property type="molecule type" value="Genomic_DNA"/>
</dbReference>
<evidence type="ECO:0000313" key="11">
    <source>
        <dbReference type="EMBL" id="NMF56540.1"/>
    </source>
</evidence>
<feature type="active site" description="Proton donor/acceptor" evidence="9">
    <location>
        <position position="211"/>
    </location>
</feature>
<dbReference type="CDD" id="cd14843">
    <property type="entry name" value="D-Ala-D-Ala_dipeptidase_like"/>
    <property type="match status" value="1"/>
</dbReference>
<dbReference type="SUPFAM" id="SSF55166">
    <property type="entry name" value="Hedgehog/DD-peptidase"/>
    <property type="match status" value="1"/>
</dbReference>
<keyword evidence="5 9" id="KW-0862">Zinc</keyword>
<dbReference type="Gene3D" id="3.30.1380.10">
    <property type="match status" value="1"/>
</dbReference>
<dbReference type="PANTHER" id="PTHR43126">
    <property type="entry name" value="D-ALANYL-D-ALANINE DIPEPTIDASE"/>
    <property type="match status" value="1"/>
</dbReference>
<reference evidence="11 12" key="1">
    <citation type="submission" date="2020-03" db="EMBL/GenBank/DDBJ databases">
        <title>Draft Genome Sequence of 2-Methylisoborneol Producing Pseudanabaena yagii Strain GIHE-NHR1 Isolated from North Han River in South Korea.</title>
        <authorList>
            <person name="Jeong J."/>
        </authorList>
    </citation>
    <scope>NUCLEOTIDE SEQUENCE [LARGE SCALE GENOMIC DNA]</scope>
    <source>
        <strain evidence="11 12">GIHE-NHR1</strain>
    </source>
</reference>
<dbReference type="Pfam" id="PF01427">
    <property type="entry name" value="Peptidase_M15"/>
    <property type="match status" value="1"/>
</dbReference>
<keyword evidence="2 9" id="KW-0645">Protease</keyword>
<evidence type="ECO:0000256" key="7">
    <source>
        <dbReference type="ARBA" id="ARBA00023049"/>
    </source>
</evidence>
<evidence type="ECO:0000256" key="4">
    <source>
        <dbReference type="ARBA" id="ARBA00022801"/>
    </source>
</evidence>
<evidence type="ECO:0000256" key="10">
    <source>
        <dbReference type="PIRNR" id="PIRNR026671"/>
    </source>
</evidence>
<proteinExistence type="inferred from homology"/>
<dbReference type="PIRSF" id="PIRSF026671">
    <property type="entry name" value="AA_dipeptidase"/>
    <property type="match status" value="1"/>
</dbReference>
<protein>
    <recommendedName>
        <fullName evidence="9 10">D-alanyl-D-alanine dipeptidase</fullName>
        <shortName evidence="9 10">D-Ala-D-Ala dipeptidase</shortName>
        <ecNumber evidence="9 10">3.4.13.22</ecNumber>
    </recommendedName>
</protein>
<feature type="site" description="Transition state stabilizer" evidence="9">
    <location>
        <position position="81"/>
    </location>
</feature>
<keyword evidence="6 9" id="KW-0224">Dipeptidase</keyword>
<keyword evidence="7 9" id="KW-0482">Metalloprotease</keyword>
<sequence length="237" mass="26981">MKPYQHISIADCNEPLVALSSDLDSGIITIDPHPYMSLGAPYGDRSPFFVRQGILERLQKSQAYLQALRPNWKIAIFDAYRPIPVQQFMVDYSFAQLVASKGLEIDSLTEDQKNSLNAEVMKFWAIPSQDPKTPPPHSTGAAIDVTLCSFNPSYGRIETIDMGSPIDEISDRSLPDYFANSSDKQEMEFHSDRQLLNEVMTYSGFVRHPNEWWHFSYGDQLWAWISHEKLAIYGGVR</sequence>
<dbReference type="HAMAP" id="MF_01924">
    <property type="entry name" value="A_A_dipeptidase"/>
    <property type="match status" value="1"/>
</dbReference>
<accession>A0ABX1LK97</accession>
<keyword evidence="3 9" id="KW-0479">Metal-binding</keyword>
<dbReference type="EC" id="3.4.13.22" evidence="9 10"/>
<feature type="binding site" evidence="9">
    <location>
        <position position="144"/>
    </location>
    <ligand>
        <name>Zn(2+)</name>
        <dbReference type="ChEBI" id="CHEBI:29105"/>
        <note>catalytic</note>
    </ligand>
</feature>
<dbReference type="InterPro" id="IPR009045">
    <property type="entry name" value="Zn_M74/Hedgehog-like"/>
</dbReference>
<comment type="caution">
    <text evidence="11">The sequence shown here is derived from an EMBL/GenBank/DDBJ whole genome shotgun (WGS) entry which is preliminary data.</text>
</comment>
<dbReference type="PANTHER" id="PTHR43126:SF2">
    <property type="entry name" value="D-ALANYL-D-ALANINE DIPEPTIDASE"/>
    <property type="match status" value="1"/>
</dbReference>
<dbReference type="Proteomes" id="UP000738376">
    <property type="component" value="Unassembled WGS sequence"/>
</dbReference>
<gene>
    <name evidence="11" type="ORF">HC246_00485</name>
</gene>
<evidence type="ECO:0000256" key="1">
    <source>
        <dbReference type="ARBA" id="ARBA00001362"/>
    </source>
</evidence>
<comment type="catalytic activity">
    <reaction evidence="1 9 10">
        <text>D-alanyl-D-alanine + H2O = 2 D-alanine</text>
        <dbReference type="Rhea" id="RHEA:20661"/>
        <dbReference type="ChEBI" id="CHEBI:15377"/>
        <dbReference type="ChEBI" id="CHEBI:57416"/>
        <dbReference type="ChEBI" id="CHEBI:57822"/>
        <dbReference type="EC" id="3.4.13.22"/>
    </reaction>
</comment>
<evidence type="ECO:0000256" key="8">
    <source>
        <dbReference type="ARBA" id="ARBA00023316"/>
    </source>
</evidence>
<evidence type="ECO:0000256" key="6">
    <source>
        <dbReference type="ARBA" id="ARBA00022997"/>
    </source>
</evidence>
<dbReference type="InterPro" id="IPR000755">
    <property type="entry name" value="A_A_dipeptidase"/>
</dbReference>
<evidence type="ECO:0000313" key="12">
    <source>
        <dbReference type="Proteomes" id="UP000738376"/>
    </source>
</evidence>
<evidence type="ECO:0000256" key="9">
    <source>
        <dbReference type="HAMAP-Rule" id="MF_01924"/>
    </source>
</evidence>